<name>A0AAV5J3U3_9ROSI</name>
<accession>A0AAV5J3U3</accession>
<evidence type="ECO:0008006" key="4">
    <source>
        <dbReference type="Google" id="ProtNLM"/>
    </source>
</evidence>
<gene>
    <name evidence="2" type="ORF">SLEP1_g18581</name>
</gene>
<evidence type="ECO:0000256" key="1">
    <source>
        <dbReference type="SAM" id="MobiDB-lite"/>
    </source>
</evidence>
<dbReference type="EMBL" id="BPVZ01000025">
    <property type="protein sequence ID" value="GKV06731.1"/>
    <property type="molecule type" value="Genomic_DNA"/>
</dbReference>
<organism evidence="2 3">
    <name type="scientific">Rubroshorea leprosula</name>
    <dbReference type="NCBI Taxonomy" id="152421"/>
    <lineage>
        <taxon>Eukaryota</taxon>
        <taxon>Viridiplantae</taxon>
        <taxon>Streptophyta</taxon>
        <taxon>Embryophyta</taxon>
        <taxon>Tracheophyta</taxon>
        <taxon>Spermatophyta</taxon>
        <taxon>Magnoliopsida</taxon>
        <taxon>eudicotyledons</taxon>
        <taxon>Gunneridae</taxon>
        <taxon>Pentapetalae</taxon>
        <taxon>rosids</taxon>
        <taxon>malvids</taxon>
        <taxon>Malvales</taxon>
        <taxon>Dipterocarpaceae</taxon>
        <taxon>Rubroshorea</taxon>
    </lineage>
</organism>
<evidence type="ECO:0000313" key="2">
    <source>
        <dbReference type="EMBL" id="GKV06731.1"/>
    </source>
</evidence>
<feature type="region of interest" description="Disordered" evidence="1">
    <location>
        <begin position="1"/>
        <end position="36"/>
    </location>
</feature>
<proteinExistence type="predicted"/>
<sequence>MVKLVQGTEAEASSHQPKRRGREAKFTPAERRARKRACDNKRYHKTQATLRQIKFLKKTNANLAFENRRLKSRIAAVARVVRATNANLKLVKDRLMNMDNRIEKFLRGELEENDLMSLEIPLDNVYLGGEDTLREIGEMKTQLKVLEEEMLKQIGNVKGDIEVVKNDFKKMESLPEKFLQKELTDDDLMSLEIPLDNDFLGGEV</sequence>
<protein>
    <recommendedName>
        <fullName evidence="4">BZIP domain-containing protein</fullName>
    </recommendedName>
</protein>
<dbReference type="AlphaFoldDB" id="A0AAV5J3U3"/>
<evidence type="ECO:0000313" key="3">
    <source>
        <dbReference type="Proteomes" id="UP001054252"/>
    </source>
</evidence>
<dbReference type="Proteomes" id="UP001054252">
    <property type="component" value="Unassembled WGS sequence"/>
</dbReference>
<keyword evidence="3" id="KW-1185">Reference proteome</keyword>
<feature type="compositionally biased region" description="Basic and acidic residues" evidence="1">
    <location>
        <begin position="23"/>
        <end position="36"/>
    </location>
</feature>
<comment type="caution">
    <text evidence="2">The sequence shown here is derived from an EMBL/GenBank/DDBJ whole genome shotgun (WGS) entry which is preliminary data.</text>
</comment>
<reference evidence="2 3" key="1">
    <citation type="journal article" date="2021" name="Commun. Biol.">
        <title>The genome of Shorea leprosula (Dipterocarpaceae) highlights the ecological relevance of drought in aseasonal tropical rainforests.</title>
        <authorList>
            <person name="Ng K.K.S."/>
            <person name="Kobayashi M.J."/>
            <person name="Fawcett J.A."/>
            <person name="Hatakeyama M."/>
            <person name="Paape T."/>
            <person name="Ng C.H."/>
            <person name="Ang C.C."/>
            <person name="Tnah L.H."/>
            <person name="Lee C.T."/>
            <person name="Nishiyama T."/>
            <person name="Sese J."/>
            <person name="O'Brien M.J."/>
            <person name="Copetti D."/>
            <person name="Mohd Noor M.I."/>
            <person name="Ong R.C."/>
            <person name="Putra M."/>
            <person name="Sireger I.Z."/>
            <person name="Indrioko S."/>
            <person name="Kosugi Y."/>
            <person name="Izuno A."/>
            <person name="Isagi Y."/>
            <person name="Lee S.L."/>
            <person name="Shimizu K.K."/>
        </authorList>
    </citation>
    <scope>NUCLEOTIDE SEQUENCE [LARGE SCALE GENOMIC DNA]</scope>
    <source>
        <strain evidence="2">214</strain>
    </source>
</reference>